<sequence length="354" mass="37026">MSTDSRIHITGWGAVSPAGWGSAFLFDAIKEGVPLPCSASHRGESAPKCCTRKVPAPTPAPDWMKHNRIRRTTAAARHAVGAAMEAMGAERLAAAQAGQWKAGVVFCTTNGCVQFSRRFFAEALKDPALASPILFPETVYNAPASHIAALAGSPELNCTLVGDSSQFLRGMDLGAQWLEDGEVDAVLVVAAEELDWLTDEALLFFDRDGATAEGAAAVVMEKVHRDTANGQKGVALLGITDAWTYGTDLSLANAAIGMQAEMQSLLTEDFSNVLLCSGLGAAPRADAAEHAAWKGWKGKKMRLRPVLGEAYGCIAGWQTVAACESIARGDSTQVAISAVGLSEQAVGAVLGKAA</sequence>
<name>A0A366HFG7_9BACT</name>
<evidence type="ECO:0000313" key="2">
    <source>
        <dbReference type="Proteomes" id="UP000253426"/>
    </source>
</evidence>
<dbReference type="RefSeq" id="WP_113959945.1">
    <property type="nucleotide sequence ID" value="NZ_QNRR01000007.1"/>
</dbReference>
<organism evidence="1 2">
    <name type="scientific">Roseimicrobium gellanilyticum</name>
    <dbReference type="NCBI Taxonomy" id="748857"/>
    <lineage>
        <taxon>Bacteria</taxon>
        <taxon>Pseudomonadati</taxon>
        <taxon>Verrucomicrobiota</taxon>
        <taxon>Verrucomicrobiia</taxon>
        <taxon>Verrucomicrobiales</taxon>
        <taxon>Verrucomicrobiaceae</taxon>
        <taxon>Roseimicrobium</taxon>
    </lineage>
</organism>
<proteinExistence type="predicted"/>
<dbReference type="EMBL" id="QNRR01000007">
    <property type="protein sequence ID" value="RBP41304.1"/>
    <property type="molecule type" value="Genomic_DNA"/>
</dbReference>
<gene>
    <name evidence="1" type="ORF">DES53_107135</name>
</gene>
<protein>
    <submittedName>
        <fullName evidence="1">3-oxoacyl-[acyl-carrier-protein (ACP)] synthase III-like protein</fullName>
    </submittedName>
</protein>
<dbReference type="Proteomes" id="UP000253426">
    <property type="component" value="Unassembled WGS sequence"/>
</dbReference>
<dbReference type="Gene3D" id="3.40.47.10">
    <property type="match status" value="1"/>
</dbReference>
<dbReference type="InterPro" id="IPR016039">
    <property type="entry name" value="Thiolase-like"/>
</dbReference>
<accession>A0A366HFG7</accession>
<dbReference type="GO" id="GO:0016746">
    <property type="term" value="F:acyltransferase activity"/>
    <property type="evidence" value="ECO:0007669"/>
    <property type="project" value="InterPro"/>
</dbReference>
<evidence type="ECO:0000313" key="1">
    <source>
        <dbReference type="EMBL" id="RBP41304.1"/>
    </source>
</evidence>
<dbReference type="OrthoDB" id="185619at2"/>
<dbReference type="SUPFAM" id="SSF53901">
    <property type="entry name" value="Thiolase-like"/>
    <property type="match status" value="1"/>
</dbReference>
<reference evidence="1 2" key="1">
    <citation type="submission" date="2018-06" db="EMBL/GenBank/DDBJ databases">
        <title>Genomic Encyclopedia of Type Strains, Phase IV (KMG-IV): sequencing the most valuable type-strain genomes for metagenomic binning, comparative biology and taxonomic classification.</title>
        <authorList>
            <person name="Goeker M."/>
        </authorList>
    </citation>
    <scope>NUCLEOTIDE SEQUENCE [LARGE SCALE GENOMIC DNA]</scope>
    <source>
        <strain evidence="1 2">DSM 25532</strain>
    </source>
</reference>
<keyword evidence="2" id="KW-1185">Reference proteome</keyword>
<dbReference type="AlphaFoldDB" id="A0A366HFG7"/>
<comment type="caution">
    <text evidence="1">The sequence shown here is derived from an EMBL/GenBank/DDBJ whole genome shotgun (WGS) entry which is preliminary data.</text>
</comment>